<dbReference type="EMBL" id="CM015713">
    <property type="protein sequence ID" value="KAF3686186.1"/>
    <property type="molecule type" value="Genomic_DNA"/>
</dbReference>
<dbReference type="AlphaFoldDB" id="A0A6G1P818"/>
<evidence type="ECO:0000313" key="1">
    <source>
        <dbReference type="EMBL" id="KAF3686186.1"/>
    </source>
</evidence>
<proteinExistence type="predicted"/>
<name>A0A6G1P818_CHAAH</name>
<protein>
    <submittedName>
        <fullName evidence="1">Uncharacterized protein</fullName>
    </submittedName>
</protein>
<accession>A0A6G1P818</accession>
<keyword evidence="2" id="KW-1185">Reference proteome</keyword>
<organism evidence="1 2">
    <name type="scientific">Channa argus</name>
    <name type="common">Northern snakehead</name>
    <name type="synonym">Ophicephalus argus</name>
    <dbReference type="NCBI Taxonomy" id="215402"/>
    <lineage>
        <taxon>Eukaryota</taxon>
        <taxon>Metazoa</taxon>
        <taxon>Chordata</taxon>
        <taxon>Craniata</taxon>
        <taxon>Vertebrata</taxon>
        <taxon>Euteleostomi</taxon>
        <taxon>Actinopterygii</taxon>
        <taxon>Neopterygii</taxon>
        <taxon>Teleostei</taxon>
        <taxon>Neoteleostei</taxon>
        <taxon>Acanthomorphata</taxon>
        <taxon>Anabantaria</taxon>
        <taxon>Anabantiformes</taxon>
        <taxon>Channoidei</taxon>
        <taxon>Channidae</taxon>
        <taxon>Channa</taxon>
    </lineage>
</organism>
<sequence length="52" mass="6147">MFTEPLYPGFVLWYHRSKSSVSLLIVENSYLSEKLPLSLTRKTCFKIHVHFC</sequence>
<dbReference type="Proteomes" id="UP000503349">
    <property type="component" value="Chromosome 2"/>
</dbReference>
<evidence type="ECO:0000313" key="2">
    <source>
        <dbReference type="Proteomes" id="UP000503349"/>
    </source>
</evidence>
<reference evidence="1 2" key="1">
    <citation type="submission" date="2019-02" db="EMBL/GenBank/DDBJ databases">
        <title>Opniocepnalus argus genome.</title>
        <authorList>
            <person name="Zhou C."/>
            <person name="Xiao S."/>
        </authorList>
    </citation>
    <scope>NUCLEOTIDE SEQUENCE [LARGE SCALE GENOMIC DNA]</scope>
    <source>
        <strain evidence="1">OARG1902GOOAL</strain>
        <tissue evidence="1">Muscle</tissue>
    </source>
</reference>
<reference evidence="2" key="2">
    <citation type="submission" date="2019-02" db="EMBL/GenBank/DDBJ databases">
        <title>Opniocepnalus argus Var Kimnra genome.</title>
        <authorList>
            <person name="Zhou C."/>
            <person name="Xiao S."/>
        </authorList>
    </citation>
    <scope>NUCLEOTIDE SEQUENCE [LARGE SCALE GENOMIC DNA]</scope>
</reference>
<gene>
    <name evidence="1" type="ORF">EXN66_Car001858</name>
</gene>